<dbReference type="AlphaFoldDB" id="B1HMA8"/>
<dbReference type="SUPFAM" id="SSF46689">
    <property type="entry name" value="Homeodomain-like"/>
    <property type="match status" value="1"/>
</dbReference>
<gene>
    <name evidence="3" type="ordered locus">Bsph_1068</name>
</gene>
<evidence type="ECO:0000256" key="2">
    <source>
        <dbReference type="SAM" id="MobiDB-lite"/>
    </source>
</evidence>
<keyword evidence="1" id="KW-0175">Coiled coil</keyword>
<feature type="region of interest" description="Disordered" evidence="2">
    <location>
        <begin position="82"/>
        <end position="101"/>
    </location>
</feature>
<dbReference type="KEGG" id="lsp:Bsph_1068"/>
<dbReference type="Pfam" id="PF20310">
    <property type="entry name" value="HTH_Tnp_2"/>
    <property type="match status" value="1"/>
</dbReference>
<dbReference type="EnsemblBacteria" id="ACA38680">
    <property type="protein sequence ID" value="ACA38680"/>
    <property type="gene ID" value="Bsph_1068"/>
</dbReference>
<name>B1HMA8_LYSSC</name>
<evidence type="ECO:0000256" key="1">
    <source>
        <dbReference type="SAM" id="Coils"/>
    </source>
</evidence>
<reference evidence="3 4" key="1">
    <citation type="journal article" date="2008" name="J. Bacteriol.">
        <title>Complete genome sequence of the mosquitocidal bacterium Bacillus sphaericus C3-41 and comparison with those of closely related Bacillus species.</title>
        <authorList>
            <person name="Hu X."/>
            <person name="Fan W."/>
            <person name="Han B."/>
            <person name="Liu H."/>
            <person name="Zheng D."/>
            <person name="Li Q."/>
            <person name="Dong W."/>
            <person name="Yan J."/>
            <person name="Gao M."/>
            <person name="Berry C."/>
            <person name="Yuan Z."/>
        </authorList>
    </citation>
    <scope>NUCLEOTIDE SEQUENCE [LARGE SCALE GENOMIC DNA]</scope>
    <source>
        <strain evidence="3 4">C3-41</strain>
    </source>
</reference>
<proteinExistence type="predicted"/>
<dbReference type="EMBL" id="CP000817">
    <property type="protein sequence ID" value="ACA38680.1"/>
    <property type="molecule type" value="Genomic_DNA"/>
</dbReference>
<evidence type="ECO:0000313" key="4">
    <source>
        <dbReference type="Proteomes" id="UP000002164"/>
    </source>
</evidence>
<sequence>MSKIIFNEHQCRQIEANPNVASVSDRSIQYTADFKLKAVQANLQGKGPVQIFREAGFDLELIGIKKAKSAISRWKKTYQTHGKEGFLEERRGKESTGRPRLENLSAEKKLEKAEARIQLLEAELHLLKKLDEKERQAKKNRF</sequence>
<organism evidence="3 4">
    <name type="scientific">Lysinibacillus sphaericus (strain C3-41)</name>
    <dbReference type="NCBI Taxonomy" id="444177"/>
    <lineage>
        <taxon>Bacteria</taxon>
        <taxon>Bacillati</taxon>
        <taxon>Bacillota</taxon>
        <taxon>Bacilli</taxon>
        <taxon>Bacillales</taxon>
        <taxon>Bacillaceae</taxon>
        <taxon>Lysinibacillus</taxon>
    </lineage>
</organism>
<accession>B1HMA8</accession>
<feature type="coiled-coil region" evidence="1">
    <location>
        <begin position="103"/>
        <end position="140"/>
    </location>
</feature>
<dbReference type="HOGENOM" id="CLU_138501_1_0_9"/>
<evidence type="ECO:0000313" key="3">
    <source>
        <dbReference type="EMBL" id="ACA38680.1"/>
    </source>
</evidence>
<dbReference type="InterPro" id="IPR009057">
    <property type="entry name" value="Homeodomain-like_sf"/>
</dbReference>
<protein>
    <submittedName>
        <fullName evidence="3">Transposase</fullName>
    </submittedName>
</protein>
<dbReference type="Proteomes" id="UP000002164">
    <property type="component" value="Chromosome"/>
</dbReference>
<dbReference type="InterPro" id="IPR046929">
    <property type="entry name" value="HTH_Tnp"/>
</dbReference>